<feature type="transmembrane region" description="Helical" evidence="6">
    <location>
        <begin position="90"/>
        <end position="109"/>
    </location>
</feature>
<feature type="transmembrane region" description="Helical" evidence="6">
    <location>
        <begin position="190"/>
        <end position="208"/>
    </location>
</feature>
<feature type="transmembrane region" description="Helical" evidence="6">
    <location>
        <begin position="30"/>
        <end position="48"/>
    </location>
</feature>
<evidence type="ECO:0000313" key="8">
    <source>
        <dbReference type="EMBL" id="KSU47657.1"/>
    </source>
</evidence>
<accession>A0A0V8GBL6</accession>
<dbReference type="PROSITE" id="PS50850">
    <property type="entry name" value="MFS"/>
    <property type="match status" value="1"/>
</dbReference>
<dbReference type="InterPro" id="IPR020846">
    <property type="entry name" value="MFS_dom"/>
</dbReference>
<dbReference type="PANTHER" id="PTHR23531">
    <property type="entry name" value="QUINOLENE RESISTANCE PROTEIN NORA"/>
    <property type="match status" value="1"/>
</dbReference>
<comment type="subcellular location">
    <subcellularLocation>
        <location evidence="1">Cell membrane</location>
        <topology evidence="1">Multi-pass membrane protein</topology>
    </subcellularLocation>
</comment>
<comment type="caution">
    <text evidence="8">The sequence shown here is derived from an EMBL/GenBank/DDBJ whole genome shotgun (WGS) entry which is preliminary data.</text>
</comment>
<feature type="transmembrane region" description="Helical" evidence="6">
    <location>
        <begin position="278"/>
        <end position="298"/>
    </location>
</feature>
<feature type="transmembrane region" description="Helical" evidence="6">
    <location>
        <begin position="244"/>
        <end position="266"/>
    </location>
</feature>
<keyword evidence="3 6" id="KW-0812">Transmembrane</keyword>
<gene>
    <name evidence="8" type="ORF">AS033_15495</name>
</gene>
<feature type="transmembrane region" description="Helical" evidence="6">
    <location>
        <begin position="157"/>
        <end position="178"/>
    </location>
</feature>
<protein>
    <recommendedName>
        <fullName evidence="7">Major facilitator superfamily (MFS) profile domain-containing protein</fullName>
    </recommendedName>
</protein>
<dbReference type="EMBL" id="LNQL01000007">
    <property type="protein sequence ID" value="KSU47657.1"/>
    <property type="molecule type" value="Genomic_DNA"/>
</dbReference>
<dbReference type="InterPro" id="IPR011701">
    <property type="entry name" value="MFS"/>
</dbReference>
<dbReference type="Gene3D" id="1.20.1250.20">
    <property type="entry name" value="MFS general substrate transporter like domains"/>
    <property type="match status" value="2"/>
</dbReference>
<feature type="domain" description="Major facilitator superfamily (MFS) profile" evidence="7">
    <location>
        <begin position="1"/>
        <end position="333"/>
    </location>
</feature>
<evidence type="ECO:0000259" key="7">
    <source>
        <dbReference type="PROSITE" id="PS50850"/>
    </source>
</evidence>
<feature type="transmembrane region" description="Helical" evidence="6">
    <location>
        <begin position="115"/>
        <end position="136"/>
    </location>
</feature>
<reference evidence="8 9" key="1">
    <citation type="journal article" date="2015" name="Int. J. Syst. Evol. Microbiol.">
        <title>Exiguobacterium enclense sp. nov., isolated from sediment.</title>
        <authorList>
            <person name="Dastager S.G."/>
            <person name="Mawlankar R."/>
            <person name="Sonalkar V.V."/>
            <person name="Thorat M.N."/>
            <person name="Mual P."/>
            <person name="Verma A."/>
            <person name="Krishnamurthi S."/>
            <person name="Tang S.K."/>
            <person name="Li W.J."/>
        </authorList>
    </citation>
    <scope>NUCLEOTIDE SEQUENCE [LARGE SCALE GENOMIC DNA]</scope>
    <source>
        <strain evidence="8 9">NIO-1109</strain>
    </source>
</reference>
<feature type="transmembrane region" description="Helical" evidence="6">
    <location>
        <begin position="220"/>
        <end position="238"/>
    </location>
</feature>
<evidence type="ECO:0000313" key="9">
    <source>
        <dbReference type="Proteomes" id="UP000053797"/>
    </source>
</evidence>
<evidence type="ECO:0000256" key="6">
    <source>
        <dbReference type="SAM" id="Phobius"/>
    </source>
</evidence>
<organism evidence="8 9">
    <name type="scientific">Exiguobacterium indicum</name>
    <dbReference type="NCBI Taxonomy" id="296995"/>
    <lineage>
        <taxon>Bacteria</taxon>
        <taxon>Bacillati</taxon>
        <taxon>Bacillota</taxon>
        <taxon>Bacilli</taxon>
        <taxon>Bacillales</taxon>
        <taxon>Bacillales Family XII. Incertae Sedis</taxon>
        <taxon>Exiguobacterium</taxon>
    </lineage>
</organism>
<sequence>MMGFIAGIFIVGALIGRIVTGFVQITKKVFIVSMVIYLMTILLYFIQINESMLIAVRLLNGLMTGITTTIVGTIIALVVPKDRRSEGISYFALSTALATGFGPFLGISVTQGANYMNIFYISLLFAVLSVIVLLGIHVPSIKNEKSFSIKNLLDKDALPIAFIIFLSAFSFSGVVTYINLYANEINLVTAASYFFIIYTVSVIASRPFTGKIADLHGTNVIMYPALIIFLLGLAMLSLSSSGWMILLAGLFVGLGFGNISSITQAIAVSSAKAQNVGLAMSTFMIFMDLGNGLGPYGLGFVIPILGYSNMYAFLAILMAFTLILYYFLHGRKSKKQPKSSS</sequence>
<feature type="transmembrane region" description="Helical" evidence="6">
    <location>
        <begin position="6"/>
        <end position="23"/>
    </location>
</feature>
<dbReference type="InterPro" id="IPR036259">
    <property type="entry name" value="MFS_trans_sf"/>
</dbReference>
<proteinExistence type="predicted"/>
<feature type="transmembrane region" description="Helical" evidence="6">
    <location>
        <begin position="310"/>
        <end position="328"/>
    </location>
</feature>
<evidence type="ECO:0000256" key="5">
    <source>
        <dbReference type="ARBA" id="ARBA00023136"/>
    </source>
</evidence>
<dbReference type="GO" id="GO:0022857">
    <property type="term" value="F:transmembrane transporter activity"/>
    <property type="evidence" value="ECO:0007669"/>
    <property type="project" value="InterPro"/>
</dbReference>
<dbReference type="AlphaFoldDB" id="A0A0V8GBL6"/>
<keyword evidence="2" id="KW-0813">Transport</keyword>
<dbReference type="Pfam" id="PF07690">
    <property type="entry name" value="MFS_1"/>
    <property type="match status" value="1"/>
</dbReference>
<feature type="transmembrane region" description="Helical" evidence="6">
    <location>
        <begin position="54"/>
        <end position="78"/>
    </location>
</feature>
<keyword evidence="5 6" id="KW-0472">Membrane</keyword>
<evidence type="ECO:0000256" key="2">
    <source>
        <dbReference type="ARBA" id="ARBA00022448"/>
    </source>
</evidence>
<dbReference type="GO" id="GO:0005886">
    <property type="term" value="C:plasma membrane"/>
    <property type="evidence" value="ECO:0007669"/>
    <property type="project" value="UniProtKB-SubCell"/>
</dbReference>
<dbReference type="SUPFAM" id="SSF103473">
    <property type="entry name" value="MFS general substrate transporter"/>
    <property type="match status" value="1"/>
</dbReference>
<dbReference type="InterPro" id="IPR052714">
    <property type="entry name" value="MFS_Exporter"/>
</dbReference>
<evidence type="ECO:0000256" key="3">
    <source>
        <dbReference type="ARBA" id="ARBA00022692"/>
    </source>
</evidence>
<name>A0A0V8GBL6_9BACL</name>
<evidence type="ECO:0000256" key="4">
    <source>
        <dbReference type="ARBA" id="ARBA00022989"/>
    </source>
</evidence>
<evidence type="ECO:0000256" key="1">
    <source>
        <dbReference type="ARBA" id="ARBA00004651"/>
    </source>
</evidence>
<keyword evidence="4 6" id="KW-1133">Transmembrane helix</keyword>
<dbReference type="Proteomes" id="UP000053797">
    <property type="component" value="Unassembled WGS sequence"/>
</dbReference>
<dbReference type="PANTHER" id="PTHR23531:SF1">
    <property type="entry name" value="QUINOLENE RESISTANCE PROTEIN NORA"/>
    <property type="match status" value="1"/>
</dbReference>